<dbReference type="GO" id="GO:0008654">
    <property type="term" value="P:phospholipid biosynthetic process"/>
    <property type="evidence" value="ECO:0007669"/>
    <property type="project" value="UniProtKB-ARBA"/>
</dbReference>
<proteinExistence type="inferred from homology"/>
<evidence type="ECO:0000256" key="2">
    <source>
        <dbReference type="ARBA" id="ARBA00006706"/>
    </source>
</evidence>
<dbReference type="EMBL" id="LSNE01000011">
    <property type="protein sequence ID" value="KXI27414.1"/>
    <property type="molecule type" value="Genomic_DNA"/>
</dbReference>
<dbReference type="Proteomes" id="UP000070299">
    <property type="component" value="Unassembled WGS sequence"/>
</dbReference>
<keyword evidence="3 7" id="KW-0808">Transferase</keyword>
<dbReference type="SFLD" id="SFLDS00005">
    <property type="entry name" value="Isoprenoid_Synthase_Type_I"/>
    <property type="match status" value="1"/>
</dbReference>
<dbReference type="PANTHER" id="PTHR43281">
    <property type="entry name" value="FARNESYL DIPHOSPHATE SYNTHASE"/>
    <property type="match status" value="1"/>
</dbReference>
<dbReference type="CDD" id="cd00685">
    <property type="entry name" value="Trans_IPPS_HT"/>
    <property type="match status" value="1"/>
</dbReference>
<organism evidence="8 9">
    <name type="scientific">Paraglaciecola hydrolytica</name>
    <dbReference type="NCBI Taxonomy" id="1799789"/>
    <lineage>
        <taxon>Bacteria</taxon>
        <taxon>Pseudomonadati</taxon>
        <taxon>Pseudomonadota</taxon>
        <taxon>Gammaproteobacteria</taxon>
        <taxon>Alteromonadales</taxon>
        <taxon>Alteromonadaceae</taxon>
        <taxon>Paraglaciecola</taxon>
    </lineage>
</organism>
<dbReference type="RefSeq" id="WP_068380851.1">
    <property type="nucleotide sequence ID" value="NZ_LSNE01000011.1"/>
</dbReference>
<keyword evidence="5" id="KW-0460">Magnesium</keyword>
<dbReference type="GO" id="GO:0046872">
    <property type="term" value="F:metal ion binding"/>
    <property type="evidence" value="ECO:0007669"/>
    <property type="project" value="UniProtKB-KW"/>
</dbReference>
<gene>
    <name evidence="8" type="ORF">AX660_22110</name>
</gene>
<dbReference type="OrthoDB" id="9805316at2"/>
<dbReference type="PANTHER" id="PTHR43281:SF1">
    <property type="entry name" value="FARNESYL DIPHOSPHATE SYNTHASE"/>
    <property type="match status" value="1"/>
</dbReference>
<dbReference type="InterPro" id="IPR008949">
    <property type="entry name" value="Isoprenoid_synthase_dom_sf"/>
</dbReference>
<dbReference type="PROSITE" id="PS00444">
    <property type="entry name" value="POLYPRENYL_SYNTHASE_2"/>
    <property type="match status" value="1"/>
</dbReference>
<evidence type="ECO:0000256" key="4">
    <source>
        <dbReference type="ARBA" id="ARBA00022723"/>
    </source>
</evidence>
<evidence type="ECO:0000256" key="6">
    <source>
        <dbReference type="ARBA" id="ARBA00023229"/>
    </source>
</evidence>
<dbReference type="GO" id="GO:0004659">
    <property type="term" value="F:prenyltransferase activity"/>
    <property type="evidence" value="ECO:0007669"/>
    <property type="project" value="InterPro"/>
</dbReference>
<dbReference type="InterPro" id="IPR033749">
    <property type="entry name" value="Polyprenyl_synt_CS"/>
</dbReference>
<evidence type="ECO:0000256" key="3">
    <source>
        <dbReference type="ARBA" id="ARBA00022679"/>
    </source>
</evidence>
<comment type="cofactor">
    <cofactor evidence="1">
        <name>Mg(2+)</name>
        <dbReference type="ChEBI" id="CHEBI:18420"/>
    </cofactor>
</comment>
<keyword evidence="4" id="KW-0479">Metal-binding</keyword>
<dbReference type="FunFam" id="1.10.600.10:FF:000001">
    <property type="entry name" value="Geranylgeranyl diphosphate synthase"/>
    <property type="match status" value="1"/>
</dbReference>
<evidence type="ECO:0000313" key="8">
    <source>
        <dbReference type="EMBL" id="KXI27414.1"/>
    </source>
</evidence>
<sequence length="296" mass="32572">MDLNEYQQQVSHAVNSYLVDVIERLPEHAPQLKQAMRYALLIGGKRMRPFLTMACGEMIGLKAADLLGPAAAIEAIHAYSLIHDDLPAMDDDDLRRGQPTCHIKFDEATAILAGDALQTLAFEILCHCELSDKTQAKRIDLVKILSQAAGYSGMCGGQAMDLAATNQLIDQQQLESLHSKKTGALISACVSMVMALTDDVSTENNMHMQRYAQLIGLAFQVQDDILDVTSDSATLGKPQGSDQALNKSTYPALLGLEQAKAYLYDLHQQALQALHALPYNTQMLESFTDFIIQRKY</sequence>
<dbReference type="InterPro" id="IPR000092">
    <property type="entry name" value="Polyprenyl_synt"/>
</dbReference>
<dbReference type="SUPFAM" id="SSF48576">
    <property type="entry name" value="Terpenoid synthases"/>
    <property type="match status" value="1"/>
</dbReference>
<accession>A0A148KM63</accession>
<dbReference type="GO" id="GO:0005737">
    <property type="term" value="C:cytoplasm"/>
    <property type="evidence" value="ECO:0007669"/>
    <property type="project" value="UniProtKB-ARBA"/>
</dbReference>
<protein>
    <submittedName>
        <fullName evidence="8">Geranyl transferase</fullName>
    </submittedName>
</protein>
<keyword evidence="9" id="KW-1185">Reference proteome</keyword>
<comment type="similarity">
    <text evidence="2 7">Belongs to the FPP/GGPP synthase family.</text>
</comment>
<dbReference type="STRING" id="1799789.AX660_22110"/>
<dbReference type="GO" id="GO:0016114">
    <property type="term" value="P:terpenoid biosynthetic process"/>
    <property type="evidence" value="ECO:0007669"/>
    <property type="project" value="UniProtKB-ARBA"/>
</dbReference>
<name>A0A148KM63_9ALTE</name>
<reference evidence="9" key="1">
    <citation type="submission" date="2016-02" db="EMBL/GenBank/DDBJ databases">
        <authorList>
            <person name="Schultz-Johansen M."/>
            <person name="Glaring M.A."/>
            <person name="Bech P.K."/>
            <person name="Stougaard P."/>
        </authorList>
    </citation>
    <scope>NUCLEOTIDE SEQUENCE [LARGE SCALE GENOMIC DNA]</scope>
    <source>
        <strain evidence="9">S66</strain>
    </source>
</reference>
<dbReference type="InterPro" id="IPR053378">
    <property type="entry name" value="Prenyl_diphosphate_synthase"/>
</dbReference>
<dbReference type="Pfam" id="PF00348">
    <property type="entry name" value="polyprenyl_synt"/>
    <property type="match status" value="1"/>
</dbReference>
<dbReference type="SFLD" id="SFLDG01017">
    <property type="entry name" value="Polyprenyl_Transferase_Like"/>
    <property type="match status" value="1"/>
</dbReference>
<dbReference type="AlphaFoldDB" id="A0A148KM63"/>
<evidence type="ECO:0000256" key="1">
    <source>
        <dbReference type="ARBA" id="ARBA00001946"/>
    </source>
</evidence>
<dbReference type="Gene3D" id="1.10.600.10">
    <property type="entry name" value="Farnesyl Diphosphate Synthase"/>
    <property type="match status" value="1"/>
</dbReference>
<dbReference type="NCBIfam" id="NF007877">
    <property type="entry name" value="PRK10581.1"/>
    <property type="match status" value="1"/>
</dbReference>
<dbReference type="PROSITE" id="PS00723">
    <property type="entry name" value="POLYPRENYL_SYNTHASE_1"/>
    <property type="match status" value="1"/>
</dbReference>
<evidence type="ECO:0000256" key="7">
    <source>
        <dbReference type="RuleBase" id="RU004466"/>
    </source>
</evidence>
<comment type="caution">
    <text evidence="8">The sequence shown here is derived from an EMBL/GenBank/DDBJ whole genome shotgun (WGS) entry which is preliminary data.</text>
</comment>
<keyword evidence="6" id="KW-0414">Isoprene biosynthesis</keyword>
<evidence type="ECO:0000313" key="9">
    <source>
        <dbReference type="Proteomes" id="UP000070299"/>
    </source>
</evidence>
<dbReference type="NCBIfam" id="NF045485">
    <property type="entry name" value="FPPsyn"/>
    <property type="match status" value="1"/>
</dbReference>
<evidence type="ECO:0000256" key="5">
    <source>
        <dbReference type="ARBA" id="ARBA00022842"/>
    </source>
</evidence>